<dbReference type="InterPro" id="IPR013563">
    <property type="entry name" value="Oligopep_ABC_C"/>
</dbReference>
<evidence type="ECO:0000313" key="6">
    <source>
        <dbReference type="EMBL" id="MBA9075958.1"/>
    </source>
</evidence>
<accession>A0A839GNF2</accession>
<dbReference type="CDD" id="cd03257">
    <property type="entry name" value="ABC_NikE_OppD_transporters"/>
    <property type="match status" value="2"/>
</dbReference>
<dbReference type="Pfam" id="PF08352">
    <property type="entry name" value="oligo_HPY"/>
    <property type="match status" value="2"/>
</dbReference>
<dbReference type="Proteomes" id="UP000563094">
    <property type="component" value="Unassembled WGS sequence"/>
</dbReference>
<dbReference type="InterPro" id="IPR003593">
    <property type="entry name" value="AAA+_ATPase"/>
</dbReference>
<dbReference type="RefSeq" id="WP_182511709.1">
    <property type="nucleotide sequence ID" value="NZ_JACJIQ010000002.1"/>
</dbReference>
<keyword evidence="3" id="KW-0547">Nucleotide-binding</keyword>
<evidence type="ECO:0000256" key="2">
    <source>
        <dbReference type="ARBA" id="ARBA00022448"/>
    </source>
</evidence>
<dbReference type="PROSITE" id="PS00211">
    <property type="entry name" value="ABC_TRANSPORTER_1"/>
    <property type="match status" value="2"/>
</dbReference>
<dbReference type="NCBIfam" id="NF008453">
    <property type="entry name" value="PRK11308.1"/>
    <property type="match status" value="2"/>
</dbReference>
<dbReference type="PANTHER" id="PTHR43776:SF7">
    <property type="entry name" value="D,D-DIPEPTIDE TRANSPORT ATP-BINDING PROTEIN DDPF-RELATED"/>
    <property type="match status" value="1"/>
</dbReference>
<dbReference type="AlphaFoldDB" id="A0A839GNF2"/>
<evidence type="ECO:0000256" key="3">
    <source>
        <dbReference type="ARBA" id="ARBA00022741"/>
    </source>
</evidence>
<keyword evidence="4 6" id="KW-0067">ATP-binding</keyword>
<evidence type="ECO:0000313" key="7">
    <source>
        <dbReference type="Proteomes" id="UP000563094"/>
    </source>
</evidence>
<dbReference type="GO" id="GO:0005524">
    <property type="term" value="F:ATP binding"/>
    <property type="evidence" value="ECO:0007669"/>
    <property type="project" value="UniProtKB-KW"/>
</dbReference>
<name>A0A839GNF2_9BACT</name>
<feature type="domain" description="ABC transporter" evidence="5">
    <location>
        <begin position="328"/>
        <end position="579"/>
    </location>
</feature>
<sequence>MKKPLLQVDQLSIQFQTRQGLVQAVQNMSFQLQKGETLAIVGESGSGKTVTALSLMQLLETQSATVAGNALFNSPKLGEVDLFSLPEKQMQKIRGNDISIVFQDPMSSLNPVISCGKQVMEVLQIHLTISKEEAYQRTLRLLEMVQLPQPEKIYRSFPHQLSGGQKQRVMIAMAMACEPSILIADEPTTALDVTVQAAILDLLNELRLKNGTSVLFISHDLGVVAQMADRILVMFQGQIVEQGTTLDIFTQPQHPYTKALLACRPTLKTQVSVLPTIADFLSAKADKQVVAREETFSPEPSFAVDKAAPITAESHNPQPEKEPEQPLLQVEDVHVGFSVSSGFLLKQKERITAVNGVSFEVFPGETMAIVGESGCGKTTLGRALVRLIEPSSGKILFNGKDWSNLPKEELRKSRKDFQMIFQDPFASLNPHMKIGEAIMEPMQAHQVLKSSRERRQRALELLETVGLLPEHFNRYPHEFSGGQQQRICIARALALEPTCIICDEVVSSLDVSVQAQVLNLLNRLKREFHLTILFITHDLAVAKFMADRLLVMDKGQIVEQGPAPQIFSNPQHAYTKTLLQAVPTGELADILAAQEKRKAYKASIDE</sequence>
<dbReference type="InterPro" id="IPR017871">
    <property type="entry name" value="ABC_transporter-like_CS"/>
</dbReference>
<feature type="domain" description="ABC transporter" evidence="5">
    <location>
        <begin position="6"/>
        <end position="261"/>
    </location>
</feature>
<keyword evidence="2" id="KW-0813">Transport</keyword>
<dbReference type="PANTHER" id="PTHR43776">
    <property type="entry name" value="TRANSPORT ATP-BINDING PROTEIN"/>
    <property type="match status" value="1"/>
</dbReference>
<organism evidence="6 7">
    <name type="scientific">Rufibacter quisquiliarum</name>
    <dbReference type="NCBI Taxonomy" id="1549639"/>
    <lineage>
        <taxon>Bacteria</taxon>
        <taxon>Pseudomonadati</taxon>
        <taxon>Bacteroidota</taxon>
        <taxon>Cytophagia</taxon>
        <taxon>Cytophagales</taxon>
        <taxon>Hymenobacteraceae</taxon>
        <taxon>Rufibacter</taxon>
    </lineage>
</organism>
<dbReference type="SUPFAM" id="SSF52540">
    <property type="entry name" value="P-loop containing nucleoside triphosphate hydrolases"/>
    <property type="match status" value="2"/>
</dbReference>
<evidence type="ECO:0000256" key="1">
    <source>
        <dbReference type="ARBA" id="ARBA00005417"/>
    </source>
</evidence>
<comment type="caution">
    <text evidence="6">The sequence shown here is derived from an EMBL/GenBank/DDBJ whole genome shotgun (WGS) entry which is preliminary data.</text>
</comment>
<dbReference type="InterPro" id="IPR003439">
    <property type="entry name" value="ABC_transporter-like_ATP-bd"/>
</dbReference>
<reference evidence="6 7" key="1">
    <citation type="submission" date="2020-08" db="EMBL/GenBank/DDBJ databases">
        <title>Genomic Encyclopedia of Type Strains, Phase IV (KMG-IV): sequencing the most valuable type-strain genomes for metagenomic binning, comparative biology and taxonomic classification.</title>
        <authorList>
            <person name="Goeker M."/>
        </authorList>
    </citation>
    <scope>NUCLEOTIDE SEQUENCE [LARGE SCALE GENOMIC DNA]</scope>
    <source>
        <strain evidence="6 7">DSM 29854</strain>
    </source>
</reference>
<dbReference type="InterPro" id="IPR027417">
    <property type="entry name" value="P-loop_NTPase"/>
</dbReference>
<dbReference type="InterPro" id="IPR050319">
    <property type="entry name" value="ABC_transp_ATP-bind"/>
</dbReference>
<proteinExistence type="inferred from homology"/>
<dbReference type="NCBIfam" id="NF007739">
    <property type="entry name" value="PRK10419.1"/>
    <property type="match status" value="2"/>
</dbReference>
<dbReference type="GO" id="GO:0055085">
    <property type="term" value="P:transmembrane transport"/>
    <property type="evidence" value="ECO:0007669"/>
    <property type="project" value="UniProtKB-ARBA"/>
</dbReference>
<dbReference type="PROSITE" id="PS50893">
    <property type="entry name" value="ABC_TRANSPORTER_2"/>
    <property type="match status" value="2"/>
</dbReference>
<gene>
    <name evidence="6" type="ORF">FHS90_000660</name>
</gene>
<dbReference type="GO" id="GO:0016887">
    <property type="term" value="F:ATP hydrolysis activity"/>
    <property type="evidence" value="ECO:0007669"/>
    <property type="project" value="InterPro"/>
</dbReference>
<dbReference type="FunFam" id="3.40.50.300:FF:000016">
    <property type="entry name" value="Oligopeptide ABC transporter ATP-binding component"/>
    <property type="match status" value="2"/>
</dbReference>
<dbReference type="GO" id="GO:0015833">
    <property type="term" value="P:peptide transport"/>
    <property type="evidence" value="ECO:0007669"/>
    <property type="project" value="InterPro"/>
</dbReference>
<evidence type="ECO:0000259" key="5">
    <source>
        <dbReference type="PROSITE" id="PS50893"/>
    </source>
</evidence>
<evidence type="ECO:0000256" key="4">
    <source>
        <dbReference type="ARBA" id="ARBA00022840"/>
    </source>
</evidence>
<dbReference type="Pfam" id="PF00005">
    <property type="entry name" value="ABC_tran"/>
    <property type="match status" value="2"/>
</dbReference>
<protein>
    <submittedName>
        <fullName evidence="6">Peptide/nickel transport system ATP-binding protein</fullName>
    </submittedName>
</protein>
<dbReference type="Gene3D" id="3.40.50.300">
    <property type="entry name" value="P-loop containing nucleotide triphosphate hydrolases"/>
    <property type="match status" value="2"/>
</dbReference>
<keyword evidence="7" id="KW-1185">Reference proteome</keyword>
<dbReference type="EMBL" id="JACJIQ010000002">
    <property type="protein sequence ID" value="MBA9075958.1"/>
    <property type="molecule type" value="Genomic_DNA"/>
</dbReference>
<dbReference type="SMART" id="SM00382">
    <property type="entry name" value="AAA"/>
    <property type="match status" value="2"/>
</dbReference>
<comment type="similarity">
    <text evidence="1">Belongs to the ABC transporter superfamily.</text>
</comment>